<proteinExistence type="inferred from homology"/>
<keyword evidence="6 7" id="KW-0046">Antibiotic resistance</keyword>
<dbReference type="InterPro" id="IPR024165">
    <property type="entry name" value="Kan/Strep_kinase"/>
</dbReference>
<keyword evidence="2 7" id="KW-0808">Transferase</keyword>
<dbReference type="RefSeq" id="WP_157683692.1">
    <property type="nucleotide sequence ID" value="NZ_LT629772.1"/>
</dbReference>
<dbReference type="AlphaFoldDB" id="A0A1H1Z644"/>
<evidence type="ECO:0000313" key="13">
    <source>
        <dbReference type="Proteomes" id="UP000199103"/>
    </source>
</evidence>
<dbReference type="STRING" id="630515.SAMN04489812_4982"/>
<evidence type="ECO:0000256" key="7">
    <source>
        <dbReference type="PIRNR" id="PIRNR000706"/>
    </source>
</evidence>
<dbReference type="SUPFAM" id="SSF56112">
    <property type="entry name" value="Protein kinase-like (PK-like)"/>
    <property type="match status" value="1"/>
</dbReference>
<gene>
    <name evidence="12" type="ORF">SAMN04489812_4982</name>
</gene>
<feature type="region of interest" description="Disordered" evidence="10">
    <location>
        <begin position="1"/>
        <end position="21"/>
    </location>
</feature>
<evidence type="ECO:0000256" key="8">
    <source>
        <dbReference type="PIRSR" id="PIRSR000706-1"/>
    </source>
</evidence>
<dbReference type="InterPro" id="IPR002575">
    <property type="entry name" value="Aminoglycoside_PTrfase"/>
</dbReference>
<dbReference type="GO" id="GO:0016773">
    <property type="term" value="F:phosphotransferase activity, alcohol group as acceptor"/>
    <property type="evidence" value="ECO:0007669"/>
    <property type="project" value="InterPro"/>
</dbReference>
<reference evidence="12 13" key="1">
    <citation type="submission" date="2016-10" db="EMBL/GenBank/DDBJ databases">
        <authorList>
            <person name="de Groot N.N."/>
        </authorList>
    </citation>
    <scope>NUCLEOTIDE SEQUENCE [LARGE SCALE GENOMIC DNA]</scope>
    <source>
        <strain evidence="12 13">DSM 21800</strain>
    </source>
</reference>
<evidence type="ECO:0000259" key="11">
    <source>
        <dbReference type="Pfam" id="PF01636"/>
    </source>
</evidence>
<dbReference type="OrthoDB" id="3806873at2"/>
<dbReference type="EMBL" id="LT629772">
    <property type="protein sequence ID" value="SDT28686.1"/>
    <property type="molecule type" value="Genomic_DNA"/>
</dbReference>
<feature type="active site" description="Proton acceptor" evidence="8">
    <location>
        <position position="185"/>
    </location>
</feature>
<evidence type="ECO:0000256" key="9">
    <source>
        <dbReference type="PIRSR" id="PIRSR000706-2"/>
    </source>
</evidence>
<keyword evidence="13" id="KW-1185">Reference proteome</keyword>
<feature type="domain" description="Aminoglycoside phosphotransferase" evidence="11">
    <location>
        <begin position="47"/>
        <end position="249"/>
    </location>
</feature>
<evidence type="ECO:0000256" key="3">
    <source>
        <dbReference type="ARBA" id="ARBA00022741"/>
    </source>
</evidence>
<name>A0A1H1Z644_9ACTN</name>
<keyword evidence="9" id="KW-0460">Magnesium</keyword>
<evidence type="ECO:0000313" key="12">
    <source>
        <dbReference type="EMBL" id="SDT28686.1"/>
    </source>
</evidence>
<keyword evidence="9" id="KW-0479">Metal-binding</keyword>
<evidence type="ECO:0000256" key="4">
    <source>
        <dbReference type="ARBA" id="ARBA00022777"/>
    </source>
</evidence>
<dbReference type="PIRSF" id="PIRSF000706">
    <property type="entry name" value="Kanamycin_kin"/>
    <property type="match status" value="1"/>
</dbReference>
<feature type="binding site" evidence="9">
    <location>
        <position position="190"/>
    </location>
    <ligand>
        <name>Mg(2+)</name>
        <dbReference type="ChEBI" id="CHEBI:18420"/>
    </ligand>
</feature>
<keyword evidence="4 7" id="KW-0418">Kinase</keyword>
<dbReference type="InterPro" id="IPR011009">
    <property type="entry name" value="Kinase-like_dom_sf"/>
</dbReference>
<comment type="similarity">
    <text evidence="1 7">Belongs to the aminoglycoside phosphotransferase family.</text>
</comment>
<dbReference type="Proteomes" id="UP000199103">
    <property type="component" value="Chromosome I"/>
</dbReference>
<evidence type="ECO:0000256" key="10">
    <source>
        <dbReference type="SAM" id="MobiDB-lite"/>
    </source>
</evidence>
<dbReference type="Gene3D" id="3.30.200.20">
    <property type="entry name" value="Phosphorylase Kinase, domain 1"/>
    <property type="match status" value="1"/>
</dbReference>
<feature type="binding site" evidence="9">
    <location>
        <position position="204"/>
    </location>
    <ligand>
        <name>Mg(2+)</name>
        <dbReference type="ChEBI" id="CHEBI:18420"/>
    </ligand>
</feature>
<evidence type="ECO:0000256" key="5">
    <source>
        <dbReference type="ARBA" id="ARBA00022840"/>
    </source>
</evidence>
<evidence type="ECO:0000256" key="1">
    <source>
        <dbReference type="ARBA" id="ARBA00006219"/>
    </source>
</evidence>
<evidence type="ECO:0000256" key="6">
    <source>
        <dbReference type="ARBA" id="ARBA00023251"/>
    </source>
</evidence>
<organism evidence="12 13">
    <name type="scientific">Microlunatus soli</name>
    <dbReference type="NCBI Taxonomy" id="630515"/>
    <lineage>
        <taxon>Bacteria</taxon>
        <taxon>Bacillati</taxon>
        <taxon>Actinomycetota</taxon>
        <taxon>Actinomycetes</taxon>
        <taxon>Propionibacteriales</taxon>
        <taxon>Propionibacteriaceae</taxon>
        <taxon>Microlunatus</taxon>
    </lineage>
</organism>
<evidence type="ECO:0000256" key="2">
    <source>
        <dbReference type="ARBA" id="ARBA00022679"/>
    </source>
</evidence>
<dbReference type="GO" id="GO:0016301">
    <property type="term" value="F:kinase activity"/>
    <property type="evidence" value="ECO:0007669"/>
    <property type="project" value="UniProtKB-KW"/>
</dbReference>
<protein>
    <submittedName>
        <fullName evidence="12">Kanamycin kinase</fullName>
    </submittedName>
</protein>
<dbReference type="GO" id="GO:0046872">
    <property type="term" value="F:metal ion binding"/>
    <property type="evidence" value="ECO:0007669"/>
    <property type="project" value="UniProtKB-KW"/>
</dbReference>
<dbReference type="Pfam" id="PF01636">
    <property type="entry name" value="APH"/>
    <property type="match status" value="1"/>
</dbReference>
<dbReference type="GO" id="GO:0046677">
    <property type="term" value="P:response to antibiotic"/>
    <property type="evidence" value="ECO:0007669"/>
    <property type="project" value="UniProtKB-KW"/>
</dbReference>
<dbReference type="Gene3D" id="3.90.1200.10">
    <property type="match status" value="1"/>
</dbReference>
<sequence length="259" mass="28547">MTDAATDLPSDYEQSPDRPVTADQVPAVVAEIAAGAAIRWIWHNELDGRTYRIERSNGTAEYVKWSPDHPEIDLGLEAAKLTWTATYSTVPQVLGHGRDSATSEWLHTVAVPAESAVSATWKADPLTAARAIGTGLRMLHDRLPVADCPWSWQVADRATKIKKPQHRTLIEQAPEIDRLVVCHGDACAPNTLIAADGSCAGHVDLGSLGRADRWADLAIATYSLDWNYQPAYEDELLAAYGVARDDDRIDYYRRLWDAT</sequence>
<keyword evidence="5 7" id="KW-0067">ATP-binding</keyword>
<accession>A0A1H1Z644</accession>
<dbReference type="GO" id="GO:0005524">
    <property type="term" value="F:ATP binding"/>
    <property type="evidence" value="ECO:0007669"/>
    <property type="project" value="UniProtKB-KW"/>
</dbReference>
<dbReference type="CDD" id="cd05150">
    <property type="entry name" value="APH"/>
    <property type="match status" value="1"/>
</dbReference>
<keyword evidence="3 7" id="KW-0547">Nucleotide-binding</keyword>